<sequence length="230" mass="26099">MVRHCLLLWRFLLDLLADGRYTHIIRWINQERAEFKLIEPETVAQLWGLKKNNRPMNYENLSRAIRTYYQKNIMKKVKGKEYAYRFVTLNKHSLKESEGNSDESAYSSLSTTSNTSTDSSMEMTNDLSNNCRLLPFSAGATVSSTVPNVSLTLPSGVSSFSNLFANSFSGQQVAPNNFQNVPLLNSIDQMNNMGNTNAQYDMFNQMMLLQMVLNFSSMKQAQATQPSTTK</sequence>
<evidence type="ECO:0000259" key="6">
    <source>
        <dbReference type="PROSITE" id="PS50061"/>
    </source>
</evidence>
<dbReference type="Pfam" id="PF00178">
    <property type="entry name" value="Ets"/>
    <property type="match status" value="1"/>
</dbReference>
<keyword evidence="2 3" id="KW-0238">DNA-binding</keyword>
<keyword evidence="8" id="KW-1185">Reference proteome</keyword>
<dbReference type="PANTHER" id="PTHR11849">
    <property type="entry name" value="ETS"/>
    <property type="match status" value="1"/>
</dbReference>
<gene>
    <name evidence="7" type="ORF">BOKJ2_LOCUS7862</name>
</gene>
<dbReference type="PROSITE" id="PS00346">
    <property type="entry name" value="ETS_DOMAIN_2"/>
    <property type="match status" value="1"/>
</dbReference>
<keyword evidence="3" id="KW-0539">Nucleus</keyword>
<dbReference type="InterPro" id="IPR046328">
    <property type="entry name" value="ETS_fam"/>
</dbReference>
<organism evidence="7 8">
    <name type="scientific">Bursaphelenchus okinawaensis</name>
    <dbReference type="NCBI Taxonomy" id="465554"/>
    <lineage>
        <taxon>Eukaryota</taxon>
        <taxon>Metazoa</taxon>
        <taxon>Ecdysozoa</taxon>
        <taxon>Nematoda</taxon>
        <taxon>Chromadorea</taxon>
        <taxon>Rhabditida</taxon>
        <taxon>Tylenchina</taxon>
        <taxon>Tylenchomorpha</taxon>
        <taxon>Aphelenchoidea</taxon>
        <taxon>Aphelenchoididae</taxon>
        <taxon>Bursaphelenchus</taxon>
    </lineage>
</organism>
<dbReference type="AlphaFoldDB" id="A0A811KUW0"/>
<evidence type="ECO:0000313" key="8">
    <source>
        <dbReference type="Proteomes" id="UP000614601"/>
    </source>
</evidence>
<evidence type="ECO:0000256" key="1">
    <source>
        <dbReference type="ARBA" id="ARBA00005562"/>
    </source>
</evidence>
<evidence type="ECO:0000256" key="3">
    <source>
        <dbReference type="RuleBase" id="RU004019"/>
    </source>
</evidence>
<proteinExistence type="inferred from homology"/>
<dbReference type="Gene3D" id="1.10.10.10">
    <property type="entry name" value="Winged helix-like DNA-binding domain superfamily/Winged helix DNA-binding domain"/>
    <property type="match status" value="1"/>
</dbReference>
<dbReference type="SMART" id="SM00413">
    <property type="entry name" value="ETS"/>
    <property type="match status" value="1"/>
</dbReference>
<dbReference type="GO" id="GO:0030154">
    <property type="term" value="P:cell differentiation"/>
    <property type="evidence" value="ECO:0007669"/>
    <property type="project" value="TreeGrafter"/>
</dbReference>
<comment type="subcellular location">
    <subcellularLocation>
        <location evidence="3">Nucleus</location>
    </subcellularLocation>
</comment>
<dbReference type="PROSITE" id="PS50061">
    <property type="entry name" value="ETS_DOMAIN_3"/>
    <property type="match status" value="1"/>
</dbReference>
<keyword evidence="5" id="KW-0732">Signal</keyword>
<dbReference type="OrthoDB" id="10067219at2759"/>
<evidence type="ECO:0000256" key="2">
    <source>
        <dbReference type="ARBA" id="ARBA00023125"/>
    </source>
</evidence>
<dbReference type="SUPFAM" id="SSF46785">
    <property type="entry name" value="Winged helix' DNA-binding domain"/>
    <property type="match status" value="1"/>
</dbReference>
<evidence type="ECO:0000256" key="4">
    <source>
        <dbReference type="SAM" id="MobiDB-lite"/>
    </source>
</evidence>
<feature type="signal peptide" evidence="5">
    <location>
        <begin position="1"/>
        <end position="19"/>
    </location>
</feature>
<name>A0A811KUW0_9BILA</name>
<dbReference type="Proteomes" id="UP000783686">
    <property type="component" value="Unassembled WGS sequence"/>
</dbReference>
<feature type="compositionally biased region" description="Low complexity" evidence="4">
    <location>
        <begin position="102"/>
        <end position="124"/>
    </location>
</feature>
<dbReference type="Proteomes" id="UP000614601">
    <property type="component" value="Unassembled WGS sequence"/>
</dbReference>
<evidence type="ECO:0000256" key="5">
    <source>
        <dbReference type="SAM" id="SignalP"/>
    </source>
</evidence>
<dbReference type="GO" id="GO:0043565">
    <property type="term" value="F:sequence-specific DNA binding"/>
    <property type="evidence" value="ECO:0007669"/>
    <property type="project" value="InterPro"/>
</dbReference>
<evidence type="ECO:0000313" key="7">
    <source>
        <dbReference type="EMBL" id="CAD5218652.1"/>
    </source>
</evidence>
<dbReference type="InterPro" id="IPR036390">
    <property type="entry name" value="WH_DNA-bd_sf"/>
</dbReference>
<accession>A0A811KUW0</accession>
<comment type="similarity">
    <text evidence="1 3">Belongs to the ETS family.</text>
</comment>
<feature type="chain" id="PRO_5035681772" description="ETS domain-containing protein" evidence="5">
    <location>
        <begin position="20"/>
        <end position="230"/>
    </location>
</feature>
<dbReference type="EMBL" id="CAJFCW020000004">
    <property type="protein sequence ID" value="CAG9111225.1"/>
    <property type="molecule type" value="Genomic_DNA"/>
</dbReference>
<protein>
    <recommendedName>
        <fullName evidence="6">ETS domain-containing protein</fullName>
    </recommendedName>
</protein>
<dbReference type="EMBL" id="CAJFDH010000004">
    <property type="protein sequence ID" value="CAD5218652.1"/>
    <property type="molecule type" value="Genomic_DNA"/>
</dbReference>
<dbReference type="GO" id="GO:0000981">
    <property type="term" value="F:DNA-binding transcription factor activity, RNA polymerase II-specific"/>
    <property type="evidence" value="ECO:0007669"/>
    <property type="project" value="TreeGrafter"/>
</dbReference>
<dbReference type="PRINTS" id="PR00454">
    <property type="entry name" value="ETSDOMAIN"/>
</dbReference>
<feature type="domain" description="ETS" evidence="6">
    <location>
        <begin position="6"/>
        <end position="87"/>
    </location>
</feature>
<feature type="region of interest" description="Disordered" evidence="4">
    <location>
        <begin position="97"/>
        <end position="124"/>
    </location>
</feature>
<comment type="caution">
    <text evidence="7">The sequence shown here is derived from an EMBL/GenBank/DDBJ whole genome shotgun (WGS) entry which is preliminary data.</text>
</comment>
<dbReference type="InterPro" id="IPR036388">
    <property type="entry name" value="WH-like_DNA-bd_sf"/>
</dbReference>
<reference evidence="7" key="1">
    <citation type="submission" date="2020-09" db="EMBL/GenBank/DDBJ databases">
        <authorList>
            <person name="Kikuchi T."/>
        </authorList>
    </citation>
    <scope>NUCLEOTIDE SEQUENCE</scope>
    <source>
        <strain evidence="7">SH1</strain>
    </source>
</reference>
<dbReference type="InterPro" id="IPR000418">
    <property type="entry name" value="Ets_dom"/>
</dbReference>
<dbReference type="GO" id="GO:0005634">
    <property type="term" value="C:nucleus"/>
    <property type="evidence" value="ECO:0007669"/>
    <property type="project" value="UniProtKB-SubCell"/>
</dbReference>